<gene>
    <name evidence="9" type="ORF">BK816_06525</name>
</gene>
<keyword evidence="5 8" id="KW-0274">FAD</keyword>
<evidence type="ECO:0000256" key="1">
    <source>
        <dbReference type="ARBA" id="ARBA00001974"/>
    </source>
</evidence>
<evidence type="ECO:0000256" key="8">
    <source>
        <dbReference type="RuleBase" id="RU003862"/>
    </source>
</evidence>
<dbReference type="UniPathway" id="UPA00193"/>
<proteinExistence type="inferred from homology"/>
<organism evidence="9 10">
    <name type="scientific">Boudabousia tangfeifanii</name>
    <dbReference type="NCBI Taxonomy" id="1912795"/>
    <lineage>
        <taxon>Bacteria</taxon>
        <taxon>Bacillati</taxon>
        <taxon>Actinomycetota</taxon>
        <taxon>Actinomycetes</taxon>
        <taxon>Actinomycetales</taxon>
        <taxon>Actinomycetaceae</taxon>
        <taxon>Boudabousia</taxon>
    </lineage>
</organism>
<dbReference type="GO" id="GO:0071949">
    <property type="term" value="F:FAD binding"/>
    <property type="evidence" value="ECO:0007669"/>
    <property type="project" value="TreeGrafter"/>
</dbReference>
<comment type="pathway">
    <text evidence="2 8">One-carbon metabolism; tetrahydrofolate interconversion.</text>
</comment>
<evidence type="ECO:0000256" key="4">
    <source>
        <dbReference type="ARBA" id="ARBA00022630"/>
    </source>
</evidence>
<evidence type="ECO:0000256" key="6">
    <source>
        <dbReference type="ARBA" id="ARBA00023002"/>
    </source>
</evidence>
<keyword evidence="6 8" id="KW-0560">Oxidoreductase</keyword>
<evidence type="ECO:0000256" key="5">
    <source>
        <dbReference type="ARBA" id="ARBA00022827"/>
    </source>
</evidence>
<dbReference type="Gene3D" id="3.20.20.220">
    <property type="match status" value="1"/>
</dbReference>
<dbReference type="AlphaFoldDB" id="A0A1D9MMJ4"/>
<protein>
    <recommendedName>
        <fullName evidence="8">Methylenetetrahydrofolate reductase</fullName>
    </recommendedName>
</protein>
<evidence type="ECO:0000256" key="7">
    <source>
        <dbReference type="ARBA" id="ARBA00048628"/>
    </source>
</evidence>
<evidence type="ECO:0000256" key="3">
    <source>
        <dbReference type="ARBA" id="ARBA00006743"/>
    </source>
</evidence>
<accession>A0A1D9MMJ4</accession>
<comment type="catalytic activity">
    <reaction evidence="7">
        <text>(6S)-5-methyl-5,6,7,8-tetrahydrofolate + NAD(+) = (6R)-5,10-methylene-5,6,7,8-tetrahydrofolate + NADH + H(+)</text>
        <dbReference type="Rhea" id="RHEA:19821"/>
        <dbReference type="ChEBI" id="CHEBI:15378"/>
        <dbReference type="ChEBI" id="CHEBI:15636"/>
        <dbReference type="ChEBI" id="CHEBI:18608"/>
        <dbReference type="ChEBI" id="CHEBI:57540"/>
        <dbReference type="ChEBI" id="CHEBI:57945"/>
        <dbReference type="EC" id="1.5.1.54"/>
    </reaction>
    <physiologicalReaction direction="right-to-left" evidence="7">
        <dbReference type="Rhea" id="RHEA:19823"/>
    </physiologicalReaction>
</comment>
<dbReference type="GO" id="GO:0009086">
    <property type="term" value="P:methionine biosynthetic process"/>
    <property type="evidence" value="ECO:0007669"/>
    <property type="project" value="TreeGrafter"/>
</dbReference>
<sequence length="307" mass="33773">MVSFELFPSRQPSPDSSTWTQIHRLLAIAPDYASVTFGASGSAAEGSLEVIKEVQAAGLPTLSHLTCVQRTRSELADLIKRMMDQGVRDFLALRGDPPRGETEWKAPTGGLNYASELVHLLRETSQSHLGDAKAIDICVAAYPAGSPAAREDTLDALGQKAAAGADWAITQVFFESADYQQLLDSCAYRGINLPIVPGVIPFTDLKRLNRLQGLTGVEVPEKLRTLLTEPDPQLRTRHGIRATLEFIADLLDAGAPGIHLYTFNRTRPALDILEYLRVRQWRPQTDLENLANDELLAQCLRRLPPVL</sequence>
<keyword evidence="10" id="KW-1185">Reference proteome</keyword>
<name>A0A1D9MMJ4_9ACTO</name>
<dbReference type="PANTHER" id="PTHR45754">
    <property type="entry name" value="METHYLENETETRAHYDROFOLATE REDUCTASE"/>
    <property type="match status" value="1"/>
</dbReference>
<dbReference type="GO" id="GO:0106312">
    <property type="term" value="F:methylenetetrahydrofolate reductase (NADH) activity"/>
    <property type="evidence" value="ECO:0007669"/>
    <property type="project" value="UniProtKB-EC"/>
</dbReference>
<keyword evidence="4 8" id="KW-0285">Flavoprotein</keyword>
<dbReference type="CDD" id="cd00537">
    <property type="entry name" value="MTHFR"/>
    <property type="match status" value="1"/>
</dbReference>
<evidence type="ECO:0000313" key="9">
    <source>
        <dbReference type="EMBL" id="AOZ73512.1"/>
    </source>
</evidence>
<evidence type="ECO:0000256" key="2">
    <source>
        <dbReference type="ARBA" id="ARBA00004777"/>
    </source>
</evidence>
<dbReference type="PANTHER" id="PTHR45754:SF3">
    <property type="entry name" value="METHYLENETETRAHYDROFOLATE REDUCTASE (NADPH)"/>
    <property type="match status" value="1"/>
</dbReference>
<dbReference type="KEGG" id="avu:BK816_06525"/>
<dbReference type="SUPFAM" id="SSF51730">
    <property type="entry name" value="FAD-linked oxidoreductase"/>
    <property type="match status" value="1"/>
</dbReference>
<dbReference type="InterPro" id="IPR003171">
    <property type="entry name" value="Mehydrof_redctse-like"/>
</dbReference>
<comment type="cofactor">
    <cofactor evidence="1 8">
        <name>FAD</name>
        <dbReference type="ChEBI" id="CHEBI:57692"/>
    </cofactor>
</comment>
<reference evidence="9 10" key="1">
    <citation type="submission" date="2016-10" db="EMBL/GenBank/DDBJ databases">
        <title>Actinomyces aegypiusis sp. nov., isolated from the Aegypius monachus in Qinghai Tibet Plateau China.</title>
        <authorList>
            <person name="Wang Y."/>
        </authorList>
    </citation>
    <scope>NUCLEOTIDE SEQUENCE [LARGE SCALE GENOMIC DNA]</scope>
    <source>
        <strain evidence="9 10">VUL4_3</strain>
    </source>
</reference>
<dbReference type="GO" id="GO:0005829">
    <property type="term" value="C:cytosol"/>
    <property type="evidence" value="ECO:0007669"/>
    <property type="project" value="TreeGrafter"/>
</dbReference>
<dbReference type="EMBL" id="CP017812">
    <property type="protein sequence ID" value="AOZ73512.1"/>
    <property type="molecule type" value="Genomic_DNA"/>
</dbReference>
<dbReference type="STRING" id="1912795.BK816_06525"/>
<evidence type="ECO:0000313" key="10">
    <source>
        <dbReference type="Proteomes" id="UP000176288"/>
    </source>
</evidence>
<dbReference type="Proteomes" id="UP000176288">
    <property type="component" value="Chromosome"/>
</dbReference>
<comment type="similarity">
    <text evidence="3 8">Belongs to the methylenetetrahydrofolate reductase family.</text>
</comment>
<dbReference type="GO" id="GO:0035999">
    <property type="term" value="P:tetrahydrofolate interconversion"/>
    <property type="evidence" value="ECO:0007669"/>
    <property type="project" value="UniProtKB-UniPathway"/>
</dbReference>
<dbReference type="InterPro" id="IPR029041">
    <property type="entry name" value="FAD-linked_oxidoreductase-like"/>
</dbReference>
<dbReference type="Pfam" id="PF02219">
    <property type="entry name" value="MTHFR"/>
    <property type="match status" value="1"/>
</dbReference>